<accession>A0A937VWA7</accession>
<dbReference type="GO" id="GO:0016829">
    <property type="term" value="F:lyase activity"/>
    <property type="evidence" value="ECO:0007669"/>
    <property type="project" value="InterPro"/>
</dbReference>
<reference evidence="4" key="1">
    <citation type="submission" date="2019-03" db="EMBL/GenBank/DDBJ databases">
        <title>Lake Tanganyika Metagenome-Assembled Genomes (MAGs).</title>
        <authorList>
            <person name="Tran P."/>
        </authorList>
    </citation>
    <scope>NUCLEOTIDE SEQUENCE</scope>
    <source>
        <strain evidence="4">K_DeepCast_65m_m2_066</strain>
    </source>
</reference>
<evidence type="ECO:0000259" key="3">
    <source>
        <dbReference type="Pfam" id="PF19305"/>
    </source>
</evidence>
<comment type="similarity">
    <text evidence="1">Belongs to the PrpD family.</text>
</comment>
<dbReference type="InterPro" id="IPR042188">
    <property type="entry name" value="MmgE/PrpD_sf_2"/>
</dbReference>
<gene>
    <name evidence="4" type="ORF">FJZ47_00270</name>
</gene>
<dbReference type="SUPFAM" id="SSF103378">
    <property type="entry name" value="2-methylcitrate dehydratase PrpD"/>
    <property type="match status" value="1"/>
</dbReference>
<proteinExistence type="inferred from homology"/>
<evidence type="ECO:0000259" key="2">
    <source>
        <dbReference type="Pfam" id="PF03972"/>
    </source>
</evidence>
<dbReference type="Gene3D" id="3.30.1330.120">
    <property type="entry name" value="2-methylcitrate dehydratase PrpD"/>
    <property type="match status" value="1"/>
</dbReference>
<evidence type="ECO:0000313" key="4">
    <source>
        <dbReference type="EMBL" id="MBM3222229.1"/>
    </source>
</evidence>
<evidence type="ECO:0000313" key="5">
    <source>
        <dbReference type="Proteomes" id="UP000712673"/>
    </source>
</evidence>
<name>A0A937VWA7_UNCTE</name>
<dbReference type="AlphaFoldDB" id="A0A937VWA7"/>
<dbReference type="InterPro" id="IPR036148">
    <property type="entry name" value="MmgE/PrpD_sf"/>
</dbReference>
<dbReference type="Gene3D" id="1.10.4100.10">
    <property type="entry name" value="2-methylcitrate dehydratase PrpD"/>
    <property type="match status" value="1"/>
</dbReference>
<feature type="domain" description="MmgE/PrpD N-terminal" evidence="2">
    <location>
        <begin position="6"/>
        <end position="243"/>
    </location>
</feature>
<organism evidence="4 5">
    <name type="scientific">Tectimicrobiota bacterium</name>
    <dbReference type="NCBI Taxonomy" id="2528274"/>
    <lineage>
        <taxon>Bacteria</taxon>
        <taxon>Pseudomonadati</taxon>
        <taxon>Nitrospinota/Tectimicrobiota group</taxon>
        <taxon>Candidatus Tectimicrobiota</taxon>
    </lineage>
</organism>
<dbReference type="InterPro" id="IPR042183">
    <property type="entry name" value="MmgE/PrpD_sf_1"/>
</dbReference>
<sequence>MHETRTLANFVAQTHYTDLPTSVVDDCKIAVLDTLSAAFVGTAQPWAQRVVSMVRTLGGTPEATVIQQPWQTDVSRAALANGALIGAFECEPLTGSHACGTVLPAALAISQREHAHGAAFLTALAVGFEVSARIARTAVGLENVRGFHNPGTQGPFGAAMAVGKLLDFDREMLVSAMGLAGSCSAGLLEFAWSGADTKRIHLGRASQLGLESALLAQQGLHGPDTALEGRYGYFNAFSLPPQLEKLTDGLGTAWAIQPASLKSYATHVTHQAVVQAIQEFKQAQTWELAKLTRVVIRGGQRLMEERHAVRDPDTVMGGQYSLPFTTAVALTRDLFNPLLYNAEAVHDPVVRALAQRIELETIPDAPHEGPAALQAELRLEYAGQCYTLATRPHKGSPRNPFTWDEICEKFRRYTATCLPAEHVDAIITAIARLEHAPDMTAVARLVMPRNPPQD</sequence>
<feature type="domain" description="MmgE/PrpD C-terminal" evidence="3">
    <location>
        <begin position="264"/>
        <end position="433"/>
    </location>
</feature>
<dbReference type="InterPro" id="IPR005656">
    <property type="entry name" value="MmgE_PrpD"/>
</dbReference>
<dbReference type="EMBL" id="VGLS01000003">
    <property type="protein sequence ID" value="MBM3222229.1"/>
    <property type="molecule type" value="Genomic_DNA"/>
</dbReference>
<dbReference type="Pfam" id="PF03972">
    <property type="entry name" value="MmgE_PrpD_N"/>
    <property type="match status" value="1"/>
</dbReference>
<dbReference type="PANTHER" id="PTHR16943:SF8">
    <property type="entry name" value="2-METHYLCITRATE DEHYDRATASE"/>
    <property type="match status" value="1"/>
</dbReference>
<comment type="caution">
    <text evidence="4">The sequence shown here is derived from an EMBL/GenBank/DDBJ whole genome shotgun (WGS) entry which is preliminary data.</text>
</comment>
<dbReference type="PANTHER" id="PTHR16943">
    <property type="entry name" value="2-METHYLCITRATE DEHYDRATASE-RELATED"/>
    <property type="match status" value="1"/>
</dbReference>
<dbReference type="Pfam" id="PF19305">
    <property type="entry name" value="MmgE_PrpD_C"/>
    <property type="match status" value="1"/>
</dbReference>
<protein>
    <submittedName>
        <fullName evidence="4">MmgE/PrpD family protein</fullName>
    </submittedName>
</protein>
<dbReference type="InterPro" id="IPR045336">
    <property type="entry name" value="MmgE_PrpD_N"/>
</dbReference>
<evidence type="ECO:0000256" key="1">
    <source>
        <dbReference type="ARBA" id="ARBA00006174"/>
    </source>
</evidence>
<dbReference type="InterPro" id="IPR045337">
    <property type="entry name" value="MmgE_PrpD_C"/>
</dbReference>
<dbReference type="Proteomes" id="UP000712673">
    <property type="component" value="Unassembled WGS sequence"/>
</dbReference>